<dbReference type="Gene3D" id="3.40.50.1000">
    <property type="entry name" value="HAD superfamily/HAD-like"/>
    <property type="match status" value="1"/>
</dbReference>
<proteinExistence type="predicted"/>
<dbReference type="SUPFAM" id="SSF56784">
    <property type="entry name" value="HAD-like"/>
    <property type="match status" value="1"/>
</dbReference>
<dbReference type="SFLD" id="SFLDS00003">
    <property type="entry name" value="Haloacid_Dehalogenase"/>
    <property type="match status" value="1"/>
</dbReference>
<gene>
    <name evidence="1" type="ORF">SAMN04489759_10926</name>
</gene>
<dbReference type="NCBIfam" id="TIGR01509">
    <property type="entry name" value="HAD-SF-IA-v3"/>
    <property type="match status" value="1"/>
</dbReference>
<protein>
    <submittedName>
        <fullName evidence="1">Phosphoglycolate phosphatase</fullName>
    </submittedName>
</protein>
<dbReference type="InterPro" id="IPR023214">
    <property type="entry name" value="HAD_sf"/>
</dbReference>
<evidence type="ECO:0000313" key="1">
    <source>
        <dbReference type="EMBL" id="SDG57372.1"/>
    </source>
</evidence>
<name>A0A1G7VC25_9RHOB</name>
<dbReference type="SFLD" id="SFLDG01135">
    <property type="entry name" value="C1.5.6:_HAD__Beta-PGM__Phospha"/>
    <property type="match status" value="1"/>
</dbReference>
<dbReference type="Pfam" id="PF13419">
    <property type="entry name" value="HAD_2"/>
    <property type="match status" value="1"/>
</dbReference>
<dbReference type="PANTHER" id="PTHR43434:SF24">
    <property type="entry name" value="HYDROLASE-RELATED"/>
    <property type="match status" value="1"/>
</dbReference>
<dbReference type="InterPro" id="IPR006439">
    <property type="entry name" value="HAD-SF_hydro_IA"/>
</dbReference>
<dbReference type="InterPro" id="IPR023198">
    <property type="entry name" value="PGP-like_dom2"/>
</dbReference>
<dbReference type="InterPro" id="IPR050155">
    <property type="entry name" value="HAD-like_hydrolase_sf"/>
</dbReference>
<dbReference type="InterPro" id="IPR041492">
    <property type="entry name" value="HAD_2"/>
</dbReference>
<dbReference type="Gene3D" id="1.10.150.240">
    <property type="entry name" value="Putative phosphatase, domain 2"/>
    <property type="match status" value="1"/>
</dbReference>
<dbReference type="NCBIfam" id="TIGR01549">
    <property type="entry name" value="HAD-SF-IA-v1"/>
    <property type="match status" value="1"/>
</dbReference>
<accession>A0A1G7VC25</accession>
<dbReference type="GO" id="GO:0005829">
    <property type="term" value="C:cytosol"/>
    <property type="evidence" value="ECO:0007669"/>
    <property type="project" value="TreeGrafter"/>
</dbReference>
<dbReference type="GO" id="GO:0006281">
    <property type="term" value="P:DNA repair"/>
    <property type="evidence" value="ECO:0007669"/>
    <property type="project" value="TreeGrafter"/>
</dbReference>
<reference evidence="2" key="1">
    <citation type="submission" date="2016-10" db="EMBL/GenBank/DDBJ databases">
        <authorList>
            <person name="Varghese N."/>
            <person name="Submissions S."/>
        </authorList>
    </citation>
    <scope>NUCLEOTIDE SEQUENCE [LARGE SCALE GENOMIC DNA]</scope>
    <source>
        <strain evidence="2">DSM 16477</strain>
    </source>
</reference>
<keyword evidence="2" id="KW-1185">Reference proteome</keyword>
<dbReference type="InterPro" id="IPR036412">
    <property type="entry name" value="HAD-like_sf"/>
</dbReference>
<dbReference type="OrthoDB" id="9793014at2"/>
<dbReference type="RefSeq" id="WP_093743415.1">
    <property type="nucleotide sequence ID" value="NZ_FNBP01000009.1"/>
</dbReference>
<evidence type="ECO:0000313" key="2">
    <source>
        <dbReference type="Proteomes" id="UP000199399"/>
    </source>
</evidence>
<dbReference type="Proteomes" id="UP000199399">
    <property type="component" value="Unassembled WGS sequence"/>
</dbReference>
<sequence length="227" mass="23888">MSRPLRLVIFDVDGTLVDSQGDIVAAMTAAFAAVDAPVPSRSEVLSIVGLSLDVAMTFLAPTRSAGDHLRMVEAYKDAYMALRAEAGVAQSSPLYPGALDTLRQLHAEPEVLLGVATGKSKRGLDKLIAGHGLEGLFVTQQVADFHPSKPHPSMIHQAMADAGVEPEATVMIGDTSFDMDMAAAAGVTGIGVKWGYHSADKLVAATHLVDDYAALPTLLEQIWSIPA</sequence>
<dbReference type="PANTHER" id="PTHR43434">
    <property type="entry name" value="PHOSPHOGLYCOLATE PHOSPHATASE"/>
    <property type="match status" value="1"/>
</dbReference>
<dbReference type="EMBL" id="FNBP01000009">
    <property type="protein sequence ID" value="SDG57372.1"/>
    <property type="molecule type" value="Genomic_DNA"/>
</dbReference>
<dbReference type="GO" id="GO:0008967">
    <property type="term" value="F:phosphoglycolate phosphatase activity"/>
    <property type="evidence" value="ECO:0007669"/>
    <property type="project" value="TreeGrafter"/>
</dbReference>
<dbReference type="AlphaFoldDB" id="A0A1G7VC25"/>
<organism evidence="1 2">
    <name type="scientific">Sulfitobacter delicatus</name>
    <dbReference type="NCBI Taxonomy" id="218672"/>
    <lineage>
        <taxon>Bacteria</taxon>
        <taxon>Pseudomonadati</taxon>
        <taxon>Pseudomonadota</taxon>
        <taxon>Alphaproteobacteria</taxon>
        <taxon>Rhodobacterales</taxon>
        <taxon>Roseobacteraceae</taxon>
        <taxon>Sulfitobacter</taxon>
    </lineage>
</organism>
<dbReference type="SFLD" id="SFLDG01129">
    <property type="entry name" value="C1.5:_HAD__Beta-PGM__Phosphata"/>
    <property type="match status" value="1"/>
</dbReference>
<dbReference type="STRING" id="218672.SAMN04489759_10926"/>